<evidence type="ECO:0000313" key="3">
    <source>
        <dbReference type="Proteomes" id="UP000325081"/>
    </source>
</evidence>
<accession>A0A5A7Q1I6</accession>
<dbReference type="OrthoDB" id="1112669at2759"/>
<evidence type="ECO:0000313" key="2">
    <source>
        <dbReference type="EMBL" id="GER39015.1"/>
    </source>
</evidence>
<feature type="compositionally biased region" description="Low complexity" evidence="1">
    <location>
        <begin position="12"/>
        <end position="31"/>
    </location>
</feature>
<dbReference type="GO" id="GO:0003964">
    <property type="term" value="F:RNA-directed DNA polymerase activity"/>
    <property type="evidence" value="ECO:0007669"/>
    <property type="project" value="UniProtKB-KW"/>
</dbReference>
<feature type="region of interest" description="Disordered" evidence="1">
    <location>
        <begin position="9"/>
        <end position="36"/>
    </location>
</feature>
<keyword evidence="2" id="KW-0548">Nucleotidyltransferase</keyword>
<keyword evidence="2" id="KW-0695">RNA-directed DNA polymerase</keyword>
<dbReference type="Proteomes" id="UP000325081">
    <property type="component" value="Unassembled WGS sequence"/>
</dbReference>
<comment type="caution">
    <text evidence="2">The sequence shown here is derived from an EMBL/GenBank/DDBJ whole genome shotgun (WGS) entry which is preliminary data.</text>
</comment>
<gene>
    <name evidence="2" type="ORF">STAS_15612</name>
</gene>
<protein>
    <submittedName>
        <fullName evidence="2">RNA-directed DNA polymerase (Reversetranscriptase)-related family protein</fullName>
    </submittedName>
</protein>
<organism evidence="2 3">
    <name type="scientific">Striga asiatica</name>
    <name type="common">Asiatic witchweed</name>
    <name type="synonym">Buchnera asiatica</name>
    <dbReference type="NCBI Taxonomy" id="4170"/>
    <lineage>
        <taxon>Eukaryota</taxon>
        <taxon>Viridiplantae</taxon>
        <taxon>Streptophyta</taxon>
        <taxon>Embryophyta</taxon>
        <taxon>Tracheophyta</taxon>
        <taxon>Spermatophyta</taxon>
        <taxon>Magnoliopsida</taxon>
        <taxon>eudicotyledons</taxon>
        <taxon>Gunneridae</taxon>
        <taxon>Pentapetalae</taxon>
        <taxon>asterids</taxon>
        <taxon>lamiids</taxon>
        <taxon>Lamiales</taxon>
        <taxon>Orobanchaceae</taxon>
        <taxon>Buchnereae</taxon>
        <taxon>Striga</taxon>
    </lineage>
</organism>
<reference evidence="3" key="1">
    <citation type="journal article" date="2019" name="Curr. Biol.">
        <title>Genome Sequence of Striga asiatica Provides Insight into the Evolution of Plant Parasitism.</title>
        <authorList>
            <person name="Yoshida S."/>
            <person name="Kim S."/>
            <person name="Wafula E.K."/>
            <person name="Tanskanen J."/>
            <person name="Kim Y.M."/>
            <person name="Honaas L."/>
            <person name="Yang Z."/>
            <person name="Spallek T."/>
            <person name="Conn C.E."/>
            <person name="Ichihashi Y."/>
            <person name="Cheong K."/>
            <person name="Cui S."/>
            <person name="Der J.P."/>
            <person name="Gundlach H."/>
            <person name="Jiao Y."/>
            <person name="Hori C."/>
            <person name="Ishida J.K."/>
            <person name="Kasahara H."/>
            <person name="Kiba T."/>
            <person name="Kim M.S."/>
            <person name="Koo N."/>
            <person name="Laohavisit A."/>
            <person name="Lee Y.H."/>
            <person name="Lumba S."/>
            <person name="McCourt P."/>
            <person name="Mortimer J.C."/>
            <person name="Mutuku J.M."/>
            <person name="Nomura T."/>
            <person name="Sasaki-Sekimoto Y."/>
            <person name="Seto Y."/>
            <person name="Wang Y."/>
            <person name="Wakatake T."/>
            <person name="Sakakibara H."/>
            <person name="Demura T."/>
            <person name="Yamaguchi S."/>
            <person name="Yoneyama K."/>
            <person name="Manabe R.I."/>
            <person name="Nelson D.C."/>
            <person name="Schulman A.H."/>
            <person name="Timko M.P."/>
            <person name="dePamphilis C.W."/>
            <person name="Choi D."/>
            <person name="Shirasu K."/>
        </authorList>
    </citation>
    <scope>NUCLEOTIDE SEQUENCE [LARGE SCALE GENOMIC DNA]</scope>
    <source>
        <strain evidence="3">cv. UVA1</strain>
    </source>
</reference>
<feature type="non-terminal residue" evidence="2">
    <location>
        <position position="177"/>
    </location>
</feature>
<dbReference type="AlphaFoldDB" id="A0A5A7Q1I6"/>
<dbReference type="EMBL" id="BKCP01005572">
    <property type="protein sequence ID" value="GER39015.1"/>
    <property type="molecule type" value="Genomic_DNA"/>
</dbReference>
<keyword evidence="3" id="KW-1185">Reference proteome</keyword>
<proteinExistence type="predicted"/>
<keyword evidence="2" id="KW-0808">Transferase</keyword>
<name>A0A5A7Q1I6_STRAF</name>
<sequence>MLRIKKQLYNRESPPSESALSSLAHGGASRSVRGHARQRYEATRSTAIVDPALVVEVAKLTYLRGKAESEPIDSLARIAFPPSPVYLMARADPFPYAGVPRRASWIWRGILSSRDVIRKALLFIIGNGNSTRVWVDPQVRVPLMLHFKPVARSGESLDPQCLGCDLMIPGEKRWDNN</sequence>
<evidence type="ECO:0000256" key="1">
    <source>
        <dbReference type="SAM" id="MobiDB-lite"/>
    </source>
</evidence>